<dbReference type="SMART" id="SM00448">
    <property type="entry name" value="REC"/>
    <property type="match status" value="1"/>
</dbReference>
<evidence type="ECO:0000256" key="1">
    <source>
        <dbReference type="PROSITE-ProRule" id="PRU00169"/>
    </source>
</evidence>
<evidence type="ECO:0000259" key="2">
    <source>
        <dbReference type="PROSITE" id="PS50110"/>
    </source>
</evidence>
<dbReference type="GO" id="GO:0000160">
    <property type="term" value="P:phosphorelay signal transduction system"/>
    <property type="evidence" value="ECO:0007669"/>
    <property type="project" value="InterPro"/>
</dbReference>
<dbReference type="InterPro" id="IPR011006">
    <property type="entry name" value="CheY-like_superfamily"/>
</dbReference>
<evidence type="ECO:0000313" key="3">
    <source>
        <dbReference type="EMBL" id="EIM26762.1"/>
    </source>
</evidence>
<keyword evidence="1" id="KW-0597">Phosphoprotein</keyword>
<organism evidence="3 4">
    <name type="scientific">Microvirga lotononidis</name>
    <dbReference type="NCBI Taxonomy" id="864069"/>
    <lineage>
        <taxon>Bacteria</taxon>
        <taxon>Pseudomonadati</taxon>
        <taxon>Pseudomonadota</taxon>
        <taxon>Alphaproteobacteria</taxon>
        <taxon>Hyphomicrobiales</taxon>
        <taxon>Methylobacteriaceae</taxon>
        <taxon>Microvirga</taxon>
    </lineage>
</organism>
<dbReference type="PATRIC" id="fig|864069.3.peg.3606"/>
<dbReference type="OrthoDB" id="582170at2"/>
<dbReference type="Gene3D" id="3.40.50.2300">
    <property type="match status" value="1"/>
</dbReference>
<dbReference type="InterPro" id="IPR001789">
    <property type="entry name" value="Sig_transdc_resp-reg_receiver"/>
</dbReference>
<dbReference type="RefSeq" id="WP_009762813.1">
    <property type="nucleotide sequence ID" value="NZ_CP141050.1"/>
</dbReference>
<feature type="modified residue" description="4-aspartylphosphate" evidence="1">
    <location>
        <position position="63"/>
    </location>
</feature>
<feature type="domain" description="Response regulatory" evidence="2">
    <location>
        <begin position="12"/>
        <end position="123"/>
    </location>
</feature>
<dbReference type="AlphaFoldDB" id="I4YS20"/>
<dbReference type="SUPFAM" id="SSF52172">
    <property type="entry name" value="CheY-like"/>
    <property type="match status" value="1"/>
</dbReference>
<dbReference type="STRING" id="864069.MicloDRAFT_00033120"/>
<protein>
    <recommendedName>
        <fullName evidence="2">Response regulatory domain-containing protein</fullName>
    </recommendedName>
</protein>
<proteinExistence type="predicted"/>
<accession>I4YS20</accession>
<dbReference type="PROSITE" id="PS50110">
    <property type="entry name" value="RESPONSE_REGULATORY"/>
    <property type="match status" value="1"/>
</dbReference>
<keyword evidence="4" id="KW-1185">Reference proteome</keyword>
<gene>
    <name evidence="3" type="ORF">MicloDRAFT_00033120</name>
</gene>
<sequence length="126" mass="13734">MDTPLQNLAGCRVLLVEDEYLIADELGKHLSAHGAILLGAVPTLEKALALVEASERIDGAVIDINLRGQAAYPVADALEGRGVPFVFATGYSAAMLPDRYRHVPRWEKPYQFEALVQSLPALIHRS</sequence>
<dbReference type="eggNOG" id="COG0784">
    <property type="taxonomic scope" value="Bacteria"/>
</dbReference>
<dbReference type="EMBL" id="JH660645">
    <property type="protein sequence ID" value="EIM26762.1"/>
    <property type="molecule type" value="Genomic_DNA"/>
</dbReference>
<name>I4YS20_9HYPH</name>
<dbReference type="Proteomes" id="UP000003947">
    <property type="component" value="Unassembled WGS sequence"/>
</dbReference>
<reference evidence="3 4" key="1">
    <citation type="submission" date="2012-02" db="EMBL/GenBank/DDBJ databases">
        <title>Improved High-Quality Draft sequence of Microvirga sp. WSM3557.</title>
        <authorList>
            <consortium name="US DOE Joint Genome Institute"/>
            <person name="Lucas S."/>
            <person name="Han J."/>
            <person name="Lapidus A."/>
            <person name="Cheng J.-F."/>
            <person name="Goodwin L."/>
            <person name="Pitluck S."/>
            <person name="Peters L."/>
            <person name="Zhang X."/>
            <person name="Detter J.C."/>
            <person name="Han C."/>
            <person name="Tapia R."/>
            <person name="Land M."/>
            <person name="Hauser L."/>
            <person name="Kyrpides N."/>
            <person name="Ivanova N."/>
            <person name="Pagani I."/>
            <person name="Brau L."/>
            <person name="Yates R."/>
            <person name="O'Hara G."/>
            <person name="Rui T."/>
            <person name="Howieson J."/>
            <person name="Reeve W."/>
            <person name="Woyke T."/>
        </authorList>
    </citation>
    <scope>NUCLEOTIDE SEQUENCE [LARGE SCALE GENOMIC DNA]</scope>
    <source>
        <strain evidence="3 4">WSM3557</strain>
    </source>
</reference>
<evidence type="ECO:0000313" key="4">
    <source>
        <dbReference type="Proteomes" id="UP000003947"/>
    </source>
</evidence>
<dbReference type="HOGENOM" id="CLU_000445_69_11_5"/>